<feature type="signal peptide" evidence="2">
    <location>
        <begin position="1"/>
        <end position="17"/>
    </location>
</feature>
<accession>A0A2M4DFP7</accession>
<reference evidence="3" key="1">
    <citation type="submission" date="2018-01" db="EMBL/GenBank/DDBJ databases">
        <title>An insight into the sialome of Amazonian anophelines.</title>
        <authorList>
            <person name="Ribeiro J.M."/>
            <person name="Scarpassa V."/>
            <person name="Calvo E."/>
        </authorList>
    </citation>
    <scope>NUCLEOTIDE SEQUENCE</scope>
</reference>
<keyword evidence="2" id="KW-0732">Signal</keyword>
<evidence type="ECO:0000313" key="3">
    <source>
        <dbReference type="EMBL" id="MBW76407.1"/>
    </source>
</evidence>
<dbReference type="EMBL" id="GGFL01012229">
    <property type="protein sequence ID" value="MBW76407.1"/>
    <property type="molecule type" value="Transcribed_RNA"/>
</dbReference>
<dbReference type="AlphaFoldDB" id="A0A2M4DFP7"/>
<evidence type="ECO:0000256" key="1">
    <source>
        <dbReference type="SAM" id="MobiDB-lite"/>
    </source>
</evidence>
<protein>
    <submittedName>
        <fullName evidence="3">Putative secreted protein</fullName>
    </submittedName>
</protein>
<proteinExistence type="predicted"/>
<organism evidence="3">
    <name type="scientific">Anopheles darlingi</name>
    <name type="common">Mosquito</name>
    <dbReference type="NCBI Taxonomy" id="43151"/>
    <lineage>
        <taxon>Eukaryota</taxon>
        <taxon>Metazoa</taxon>
        <taxon>Ecdysozoa</taxon>
        <taxon>Arthropoda</taxon>
        <taxon>Hexapoda</taxon>
        <taxon>Insecta</taxon>
        <taxon>Pterygota</taxon>
        <taxon>Neoptera</taxon>
        <taxon>Endopterygota</taxon>
        <taxon>Diptera</taxon>
        <taxon>Nematocera</taxon>
        <taxon>Culicoidea</taxon>
        <taxon>Culicidae</taxon>
        <taxon>Anophelinae</taxon>
        <taxon>Anopheles</taxon>
    </lineage>
</organism>
<name>A0A2M4DFP7_ANODA</name>
<feature type="region of interest" description="Disordered" evidence="1">
    <location>
        <begin position="47"/>
        <end position="90"/>
    </location>
</feature>
<sequence length="107" mass="11480">MLLLLLLLLLALRAGLRCPPVRHSSCIIPVPLARCGPQSAAHYPIRSGMHQINHRSRASSGSGSSRQSVPLAPTTITTTTTSDVRSVLHQASSSDERKLCKVRSITS</sequence>
<feature type="compositionally biased region" description="Low complexity" evidence="1">
    <location>
        <begin position="58"/>
        <end position="81"/>
    </location>
</feature>
<feature type="chain" id="PRO_5014759927" evidence="2">
    <location>
        <begin position="18"/>
        <end position="107"/>
    </location>
</feature>
<evidence type="ECO:0000256" key="2">
    <source>
        <dbReference type="SAM" id="SignalP"/>
    </source>
</evidence>